<name>A0A8X6IHV4_NEPPI</name>
<evidence type="ECO:0000313" key="1">
    <source>
        <dbReference type="EMBL" id="GFS43685.1"/>
    </source>
</evidence>
<dbReference type="Proteomes" id="UP000887013">
    <property type="component" value="Unassembled WGS sequence"/>
</dbReference>
<evidence type="ECO:0000313" key="2">
    <source>
        <dbReference type="Proteomes" id="UP000887013"/>
    </source>
</evidence>
<dbReference type="OrthoDB" id="7666874at2759"/>
<protein>
    <submittedName>
        <fullName evidence="1">Uncharacterized protein</fullName>
    </submittedName>
</protein>
<organism evidence="1 2">
    <name type="scientific">Nephila pilipes</name>
    <name type="common">Giant wood spider</name>
    <name type="synonym">Nephila maculata</name>
    <dbReference type="NCBI Taxonomy" id="299642"/>
    <lineage>
        <taxon>Eukaryota</taxon>
        <taxon>Metazoa</taxon>
        <taxon>Ecdysozoa</taxon>
        <taxon>Arthropoda</taxon>
        <taxon>Chelicerata</taxon>
        <taxon>Arachnida</taxon>
        <taxon>Araneae</taxon>
        <taxon>Araneomorphae</taxon>
        <taxon>Entelegynae</taxon>
        <taxon>Araneoidea</taxon>
        <taxon>Nephilidae</taxon>
        <taxon>Nephila</taxon>
    </lineage>
</organism>
<comment type="caution">
    <text evidence="1">The sequence shown here is derived from an EMBL/GenBank/DDBJ whole genome shotgun (WGS) entry which is preliminary data.</text>
</comment>
<dbReference type="EMBL" id="BMAW01090222">
    <property type="protein sequence ID" value="GFS43685.1"/>
    <property type="molecule type" value="Genomic_DNA"/>
</dbReference>
<dbReference type="AlphaFoldDB" id="A0A8X6IHV4"/>
<reference evidence="1" key="1">
    <citation type="submission" date="2020-08" db="EMBL/GenBank/DDBJ databases">
        <title>Multicomponent nature underlies the extraordinary mechanical properties of spider dragline silk.</title>
        <authorList>
            <person name="Kono N."/>
            <person name="Nakamura H."/>
            <person name="Mori M."/>
            <person name="Yoshida Y."/>
            <person name="Ohtoshi R."/>
            <person name="Malay A.D."/>
            <person name="Moran D.A.P."/>
            <person name="Tomita M."/>
            <person name="Numata K."/>
            <person name="Arakawa K."/>
        </authorList>
    </citation>
    <scope>NUCLEOTIDE SEQUENCE</scope>
</reference>
<sequence>MLLGKTFVSLQQIALSKIAVAVFRDPEVSDFIKNRGTHFSTWPSKEIEAIFDPILHNQIKKADKLEFIKVEDNFWHVRQFTHIIFEGEDKILVLPNKQWETLIRQKVSTLPIPPSISKDVLALLRFMLIQTDKWINDHYVILRSIRGFTDRLHWTHDAKIARRKTAKALIDDNDVDIGDRFELACMYCFQEDVFTLWGCMNAHYKKGLQRSLRTVALKWTEYLKMENVLDWEEIARISRCNPLGLHVFFPKLTEEGRLQWLSFTLKRGWIDHDELQFCLSKLNQNQQAELLKNFPLQILETFLEWPALREFLDVAQILLPYLSLEQFRDLLRLILSEKIELGSNDFNYIPLIRELWGKSPSGYKEFVKKDEIFCSLKLIIEHDPLQPFPPAVLMHNPESTSLEFRSSGTLFVFYKNAFKFEGLNSEVMDRYRRIDMTGISEK</sequence>
<accession>A0A8X6IHV4</accession>
<gene>
    <name evidence="1" type="primary">NCL1_51838</name>
    <name evidence="1" type="ORF">NPIL_421871</name>
</gene>
<proteinExistence type="predicted"/>
<keyword evidence="2" id="KW-1185">Reference proteome</keyword>